<proteinExistence type="predicted"/>
<accession>A0A085B990</accession>
<reference evidence="2 3" key="1">
    <citation type="submission" date="2014-07" db="EMBL/GenBank/DDBJ databases">
        <title>Epilithonimonas lactis LMG 22401 Genome.</title>
        <authorList>
            <person name="Pipes S.E."/>
            <person name="Stropko S.J."/>
        </authorList>
    </citation>
    <scope>NUCLEOTIDE SEQUENCE [LARGE SCALE GENOMIC DNA]</scope>
    <source>
        <strain evidence="2 3">LMG 24401</strain>
    </source>
</reference>
<dbReference type="EMBL" id="JPLY01000005">
    <property type="protein sequence ID" value="KFC19035.1"/>
    <property type="molecule type" value="Genomic_DNA"/>
</dbReference>
<dbReference type="RefSeq" id="WP_034978414.1">
    <property type="nucleotide sequence ID" value="NZ_FOFI01000005.1"/>
</dbReference>
<sequence length="587" mass="68477">MKRQQAFLFLGSLTLMMIPSVLKAQAFEQELIFHGPVKTMTMETPDYSDEAKKLKTVWEYDQGQRKIKEISAYNSNTEYYYPSKKDKKHLFKKWYRTEGAKEESFEVEQQDATGQTLLSGDLKGGNWNYYYIHDYKPTLHTIKWFTDGEIYLQKTEETIDLSNFRIPAGFVPFEWDRKLSTGKIIKSQEYTADRYDHAVMFEFVEKGHPKNKITFHYNGSDVYDAGKGYWHRYEDDKKIEERYIYNASEISDFGHRYIYTSFGKLKSDHYGYFSKMPDQYIQRHLYTYNENGDCTKETVDAEGEKTSITLYKYTYDDHKNWTSRTSVYEDGSGSTIKRNFTYYKPGESELKNSLSETSYNQYLKELQAYRPVAENQLKNYKIAKTKKENTPDDKTNYKTLRSANWKDFLPKGQVADSITKGDLNKDGIDDLVMVYQPEKLLKKENNAIRTLRILLMQNDGKYALAAESNGAIAGENINNTFFRDTEIKKGLLIINHDYIRGGSVHKYRYQNGGFYLIGAESTIGDSSYFSTIDYNLSTGKYIYIYENTDDDKQQPKSSKKEGVKKPSRLPNIETYELNTVDVEGFSL</sequence>
<dbReference type="AlphaFoldDB" id="A0A085B990"/>
<evidence type="ECO:0000313" key="3">
    <source>
        <dbReference type="Proteomes" id="UP000028623"/>
    </source>
</evidence>
<dbReference type="OrthoDB" id="86940at2"/>
<evidence type="ECO:0000256" key="1">
    <source>
        <dbReference type="SAM" id="SignalP"/>
    </source>
</evidence>
<gene>
    <name evidence="2" type="ORF">IO89_16070</name>
</gene>
<organism evidence="2 3">
    <name type="scientific">Epilithonimonas lactis</name>
    <dbReference type="NCBI Taxonomy" id="421072"/>
    <lineage>
        <taxon>Bacteria</taxon>
        <taxon>Pseudomonadati</taxon>
        <taxon>Bacteroidota</taxon>
        <taxon>Flavobacteriia</taxon>
        <taxon>Flavobacteriales</taxon>
        <taxon>Weeksellaceae</taxon>
        <taxon>Chryseobacterium group</taxon>
        <taxon>Epilithonimonas</taxon>
    </lineage>
</organism>
<feature type="chain" id="PRO_5001786801" evidence="1">
    <location>
        <begin position="27"/>
        <end position="587"/>
    </location>
</feature>
<dbReference type="eggNOG" id="ENOG5031B15">
    <property type="taxonomic scope" value="Bacteria"/>
</dbReference>
<keyword evidence="1" id="KW-0732">Signal</keyword>
<dbReference type="Proteomes" id="UP000028623">
    <property type="component" value="Unassembled WGS sequence"/>
</dbReference>
<keyword evidence="3" id="KW-1185">Reference proteome</keyword>
<name>A0A085B990_9FLAO</name>
<dbReference type="STRING" id="421072.SAMN04488097_3477"/>
<comment type="caution">
    <text evidence="2">The sequence shown here is derived from an EMBL/GenBank/DDBJ whole genome shotgun (WGS) entry which is preliminary data.</text>
</comment>
<evidence type="ECO:0000313" key="2">
    <source>
        <dbReference type="EMBL" id="KFC19035.1"/>
    </source>
</evidence>
<protein>
    <submittedName>
        <fullName evidence="2">Uncharacterized protein</fullName>
    </submittedName>
</protein>
<feature type="signal peptide" evidence="1">
    <location>
        <begin position="1"/>
        <end position="26"/>
    </location>
</feature>